<feature type="domain" description="Histidine kinase" evidence="15">
    <location>
        <begin position="217"/>
        <end position="432"/>
    </location>
</feature>
<keyword evidence="8" id="KW-0812">Transmembrane</keyword>
<sequence length="444" mass="50111">MKKILSAFSPSGWRSVSRLGIALAAAFLIGLMFGRVALALAITFGIYSIVQLRNVLRVEYWLRHRRVESPPDISGVWGEVVTIISRIYRRKQFHRARVTGLLREFRRLTSAMPEGAVLLGPDHEILWFNGRAGDWLRLRRKRDVGIRVENLVRHPAFVDYLKTGYPSEGPIVQDLETDRWLAFNLVRTGTAERQLLMVRDVSQEQQLQSMRKDFVANASHELRSPLTVISGYLDALADDQELDPAWNTPVLEMRRQADRMRTIIKDLLELSKLESGEHTQEESAVDMAGMLALLRKEVMALDERPRNVRLNLESDALLKGIESELHSVASNLITNAVKYTPTEGEMELRWWVDDSGAHLSVRDTGVGIAEEHIPRLTERFYRVDPGRARSMGGSGLGLAIVKHALQRHDATLEIKSKEGVGSTFTCHFPRTRVIPRSAGVLATA</sequence>
<dbReference type="PANTHER" id="PTHR45453">
    <property type="entry name" value="PHOSPHATE REGULON SENSOR PROTEIN PHOR"/>
    <property type="match status" value="1"/>
</dbReference>
<evidence type="ECO:0000256" key="5">
    <source>
        <dbReference type="ARBA" id="ARBA00022475"/>
    </source>
</evidence>
<evidence type="ECO:0000256" key="2">
    <source>
        <dbReference type="ARBA" id="ARBA00004236"/>
    </source>
</evidence>
<dbReference type="EMBL" id="BLJN01000002">
    <property type="protein sequence ID" value="GFE80723.1"/>
    <property type="molecule type" value="Genomic_DNA"/>
</dbReference>
<dbReference type="Gene3D" id="1.10.287.130">
    <property type="match status" value="1"/>
</dbReference>
<keyword evidence="17" id="KW-1185">Reference proteome</keyword>
<keyword evidence="12" id="KW-1133">Transmembrane helix</keyword>
<keyword evidence="11" id="KW-0067">ATP-binding</keyword>
<evidence type="ECO:0000259" key="15">
    <source>
        <dbReference type="PROSITE" id="PS50109"/>
    </source>
</evidence>
<keyword evidence="13" id="KW-0902">Two-component regulatory system</keyword>
<dbReference type="GO" id="GO:0005524">
    <property type="term" value="F:ATP binding"/>
    <property type="evidence" value="ECO:0007669"/>
    <property type="project" value="UniProtKB-KW"/>
</dbReference>
<dbReference type="CDD" id="cd00082">
    <property type="entry name" value="HisKA"/>
    <property type="match status" value="1"/>
</dbReference>
<protein>
    <recommendedName>
        <fullName evidence="3">histidine kinase</fullName>
        <ecNumber evidence="3">2.7.13.3</ecNumber>
    </recommendedName>
</protein>
<name>A0A829YCP7_9GAMM</name>
<dbReference type="InterPro" id="IPR014310">
    <property type="entry name" value="Sig_transdc_His_kinase_PhoR"/>
</dbReference>
<evidence type="ECO:0000256" key="9">
    <source>
        <dbReference type="ARBA" id="ARBA00022741"/>
    </source>
</evidence>
<keyword evidence="6" id="KW-0597">Phosphoprotein</keyword>
<keyword evidence="4" id="KW-0813">Transport</keyword>
<evidence type="ECO:0000256" key="14">
    <source>
        <dbReference type="ARBA" id="ARBA00023136"/>
    </source>
</evidence>
<dbReference type="Pfam" id="PF00512">
    <property type="entry name" value="HisKA"/>
    <property type="match status" value="1"/>
</dbReference>
<dbReference type="SUPFAM" id="SSF55874">
    <property type="entry name" value="ATPase domain of HSP90 chaperone/DNA topoisomerase II/histidine kinase"/>
    <property type="match status" value="1"/>
</dbReference>
<evidence type="ECO:0000313" key="17">
    <source>
        <dbReference type="Proteomes" id="UP000445000"/>
    </source>
</evidence>
<dbReference type="InterPro" id="IPR004358">
    <property type="entry name" value="Sig_transdc_His_kin-like_C"/>
</dbReference>
<evidence type="ECO:0000256" key="3">
    <source>
        <dbReference type="ARBA" id="ARBA00012438"/>
    </source>
</evidence>
<evidence type="ECO:0000256" key="10">
    <source>
        <dbReference type="ARBA" id="ARBA00022777"/>
    </source>
</evidence>
<dbReference type="Pfam" id="PF11808">
    <property type="entry name" value="PhoR"/>
    <property type="match status" value="1"/>
</dbReference>
<dbReference type="SUPFAM" id="SSF47384">
    <property type="entry name" value="Homodimeric domain of signal transducing histidine kinase"/>
    <property type="match status" value="1"/>
</dbReference>
<dbReference type="PROSITE" id="PS50109">
    <property type="entry name" value="HIS_KIN"/>
    <property type="match status" value="1"/>
</dbReference>
<evidence type="ECO:0000256" key="12">
    <source>
        <dbReference type="ARBA" id="ARBA00022989"/>
    </source>
</evidence>
<dbReference type="InterPro" id="IPR050351">
    <property type="entry name" value="BphY/WalK/GraS-like"/>
</dbReference>
<dbReference type="Pfam" id="PF02518">
    <property type="entry name" value="HATPase_c"/>
    <property type="match status" value="1"/>
</dbReference>
<dbReference type="NCBIfam" id="TIGR02966">
    <property type="entry name" value="phoR_proteo"/>
    <property type="match status" value="1"/>
</dbReference>
<keyword evidence="10" id="KW-0418">Kinase</keyword>
<dbReference type="Proteomes" id="UP000445000">
    <property type="component" value="Unassembled WGS sequence"/>
</dbReference>
<dbReference type="FunFam" id="3.30.565.10:FF:000006">
    <property type="entry name" value="Sensor histidine kinase WalK"/>
    <property type="match status" value="1"/>
</dbReference>
<dbReference type="InterPro" id="IPR035965">
    <property type="entry name" value="PAS-like_dom_sf"/>
</dbReference>
<dbReference type="SMART" id="SM00388">
    <property type="entry name" value="HisKA"/>
    <property type="match status" value="1"/>
</dbReference>
<dbReference type="GO" id="GO:0005886">
    <property type="term" value="C:plasma membrane"/>
    <property type="evidence" value="ECO:0007669"/>
    <property type="project" value="UniProtKB-SubCell"/>
</dbReference>
<evidence type="ECO:0000256" key="13">
    <source>
        <dbReference type="ARBA" id="ARBA00023012"/>
    </source>
</evidence>
<evidence type="ECO:0000256" key="8">
    <source>
        <dbReference type="ARBA" id="ARBA00022692"/>
    </source>
</evidence>
<dbReference type="InterPro" id="IPR036890">
    <property type="entry name" value="HATPase_C_sf"/>
</dbReference>
<keyword evidence="14" id="KW-0472">Membrane</keyword>
<dbReference type="GO" id="GO:0016036">
    <property type="term" value="P:cellular response to phosphate starvation"/>
    <property type="evidence" value="ECO:0007669"/>
    <property type="project" value="TreeGrafter"/>
</dbReference>
<evidence type="ECO:0000256" key="11">
    <source>
        <dbReference type="ARBA" id="ARBA00022840"/>
    </source>
</evidence>
<dbReference type="FunFam" id="1.10.287.130:FF:000001">
    <property type="entry name" value="Two-component sensor histidine kinase"/>
    <property type="match status" value="1"/>
</dbReference>
<dbReference type="InterPro" id="IPR021766">
    <property type="entry name" value="PhoR_N"/>
</dbReference>
<evidence type="ECO:0000256" key="7">
    <source>
        <dbReference type="ARBA" id="ARBA00022679"/>
    </source>
</evidence>
<keyword evidence="5" id="KW-1003">Cell membrane</keyword>
<dbReference type="InterPro" id="IPR003594">
    <property type="entry name" value="HATPase_dom"/>
</dbReference>
<keyword evidence="9" id="KW-0547">Nucleotide-binding</keyword>
<dbReference type="RefSeq" id="WP_161812370.1">
    <property type="nucleotide sequence ID" value="NZ_BLJN01000002.1"/>
</dbReference>
<accession>A0A829YCP7</accession>
<dbReference type="InterPro" id="IPR003661">
    <property type="entry name" value="HisK_dim/P_dom"/>
</dbReference>
<reference evidence="17" key="1">
    <citation type="submission" date="2020-01" db="EMBL/GenBank/DDBJ databases">
        <title>'Steroidobacter agaridevorans' sp. nov., agar-degrading bacteria isolated from rhizosphere soils.</title>
        <authorList>
            <person name="Ikenaga M."/>
            <person name="Kataoka M."/>
            <person name="Murouchi A."/>
            <person name="Katsuragi S."/>
            <person name="Sakai M."/>
        </authorList>
    </citation>
    <scope>NUCLEOTIDE SEQUENCE [LARGE SCALE GENOMIC DNA]</scope>
    <source>
        <strain evidence="17">YU21-B</strain>
    </source>
</reference>
<dbReference type="PANTHER" id="PTHR45453:SF1">
    <property type="entry name" value="PHOSPHATE REGULON SENSOR PROTEIN PHOR"/>
    <property type="match status" value="1"/>
</dbReference>
<comment type="catalytic activity">
    <reaction evidence="1">
        <text>ATP + protein L-histidine = ADP + protein N-phospho-L-histidine.</text>
        <dbReference type="EC" id="2.7.13.3"/>
    </reaction>
</comment>
<evidence type="ECO:0000256" key="4">
    <source>
        <dbReference type="ARBA" id="ARBA00022448"/>
    </source>
</evidence>
<proteinExistence type="predicted"/>
<evidence type="ECO:0000313" key="16">
    <source>
        <dbReference type="EMBL" id="GFE80723.1"/>
    </source>
</evidence>
<dbReference type="GO" id="GO:0000155">
    <property type="term" value="F:phosphorelay sensor kinase activity"/>
    <property type="evidence" value="ECO:0007669"/>
    <property type="project" value="InterPro"/>
</dbReference>
<dbReference type="Gene3D" id="3.30.565.10">
    <property type="entry name" value="Histidine kinase-like ATPase, C-terminal domain"/>
    <property type="match status" value="1"/>
</dbReference>
<dbReference type="PRINTS" id="PR00344">
    <property type="entry name" value="BCTRLSENSOR"/>
</dbReference>
<dbReference type="InterPro" id="IPR005467">
    <property type="entry name" value="His_kinase_dom"/>
</dbReference>
<keyword evidence="7" id="KW-0808">Transferase</keyword>
<dbReference type="GO" id="GO:0004721">
    <property type="term" value="F:phosphoprotein phosphatase activity"/>
    <property type="evidence" value="ECO:0007669"/>
    <property type="project" value="InterPro"/>
</dbReference>
<organism evidence="16 17">
    <name type="scientific">Steroidobacter agaridevorans</name>
    <dbReference type="NCBI Taxonomy" id="2695856"/>
    <lineage>
        <taxon>Bacteria</taxon>
        <taxon>Pseudomonadati</taxon>
        <taxon>Pseudomonadota</taxon>
        <taxon>Gammaproteobacteria</taxon>
        <taxon>Steroidobacterales</taxon>
        <taxon>Steroidobacteraceae</taxon>
        <taxon>Steroidobacter</taxon>
    </lineage>
</organism>
<dbReference type="EC" id="2.7.13.3" evidence="3"/>
<dbReference type="SUPFAM" id="SSF55785">
    <property type="entry name" value="PYP-like sensor domain (PAS domain)"/>
    <property type="match status" value="1"/>
</dbReference>
<dbReference type="SMART" id="SM00387">
    <property type="entry name" value="HATPase_c"/>
    <property type="match status" value="1"/>
</dbReference>
<evidence type="ECO:0000256" key="1">
    <source>
        <dbReference type="ARBA" id="ARBA00000085"/>
    </source>
</evidence>
<dbReference type="AlphaFoldDB" id="A0A829YCP7"/>
<comment type="subcellular location">
    <subcellularLocation>
        <location evidence="2">Cell membrane</location>
    </subcellularLocation>
</comment>
<gene>
    <name evidence="16" type="primary">phoR</name>
    <name evidence="16" type="ORF">GCM10011487_27230</name>
</gene>
<comment type="caution">
    <text evidence="16">The sequence shown here is derived from an EMBL/GenBank/DDBJ whole genome shotgun (WGS) entry which is preliminary data.</text>
</comment>
<dbReference type="InterPro" id="IPR036097">
    <property type="entry name" value="HisK_dim/P_sf"/>
</dbReference>
<evidence type="ECO:0000256" key="6">
    <source>
        <dbReference type="ARBA" id="ARBA00022553"/>
    </source>
</evidence>